<sequence length="336" mass="38658">MDSPWLHHFLSFYLSITIAISQYVLFILTKIKGFPVFVTLTDAILSLYFRFCDLSPCTVDLDDQTTMHFWTANHRRFNKPGLVLIHGCGGNSRWQFVRQVGPLSQSFNLYIPDLLFFGKSFTNRLDRTDVFQAKCVCEGLKRLGVERFSMYAISYGGFVAYRMAEIYPDSVEKVVIVSSGIGCTEEQKVKHMRKIGRNVLDLLLPEKPDDLRLLVNLSMYKRNPFEWVPDFFLREFINVMCKNYRKEKQELLEHLLAKKADSDPPIITQETLLIWGDQDNVFPLLLAHQLQRRLGPKSKLEIIKDTGHAANIESPDSVNDLIKSFVLGSSKVHSVK</sequence>
<dbReference type="InterPro" id="IPR052370">
    <property type="entry name" value="Meta-cleavage_hydrolase"/>
</dbReference>
<dbReference type="AlphaFoldDB" id="A0A5B7C4T2"/>
<dbReference type="Pfam" id="PF12697">
    <property type="entry name" value="Abhydrolase_6"/>
    <property type="match status" value="1"/>
</dbReference>
<evidence type="ECO:0000259" key="2">
    <source>
        <dbReference type="Pfam" id="PF12697"/>
    </source>
</evidence>
<keyword evidence="1" id="KW-0812">Transmembrane</keyword>
<keyword evidence="1" id="KW-0472">Membrane</keyword>
<evidence type="ECO:0000313" key="3">
    <source>
        <dbReference type="EMBL" id="MPA75858.1"/>
    </source>
</evidence>
<keyword evidence="1" id="KW-1133">Transmembrane helix</keyword>
<organism evidence="3">
    <name type="scientific">Davidia involucrata</name>
    <name type="common">Dove tree</name>
    <dbReference type="NCBI Taxonomy" id="16924"/>
    <lineage>
        <taxon>Eukaryota</taxon>
        <taxon>Viridiplantae</taxon>
        <taxon>Streptophyta</taxon>
        <taxon>Embryophyta</taxon>
        <taxon>Tracheophyta</taxon>
        <taxon>Spermatophyta</taxon>
        <taxon>Magnoliopsida</taxon>
        <taxon>eudicotyledons</taxon>
        <taxon>Gunneridae</taxon>
        <taxon>Pentapetalae</taxon>
        <taxon>asterids</taxon>
        <taxon>Cornales</taxon>
        <taxon>Nyssaceae</taxon>
        <taxon>Davidia</taxon>
    </lineage>
</organism>
<proteinExistence type="predicted"/>
<dbReference type="SUPFAM" id="SSF53474">
    <property type="entry name" value="alpha/beta-Hydrolases"/>
    <property type="match status" value="1"/>
</dbReference>
<dbReference type="PRINTS" id="PR00111">
    <property type="entry name" value="ABHYDROLASE"/>
</dbReference>
<reference evidence="3" key="1">
    <citation type="submission" date="2019-08" db="EMBL/GenBank/DDBJ databases">
        <title>Reference gene set and small RNA set construction with multiple tissues from Davidia involucrata Baill.</title>
        <authorList>
            <person name="Yang H."/>
            <person name="Zhou C."/>
            <person name="Li G."/>
            <person name="Wang J."/>
            <person name="Gao P."/>
            <person name="Wang M."/>
            <person name="Wang R."/>
            <person name="Zhao Y."/>
        </authorList>
    </citation>
    <scope>NUCLEOTIDE SEQUENCE</scope>
    <source>
        <tissue evidence="3">Mixed with DoveR01_LX</tissue>
    </source>
</reference>
<feature type="domain" description="AB hydrolase-1" evidence="2">
    <location>
        <begin position="82"/>
        <end position="320"/>
    </location>
</feature>
<protein>
    <submittedName>
        <fullName evidence="3">Putative monoacylglycerol lipase abhd6-B-like</fullName>
    </submittedName>
</protein>
<dbReference type="Gene3D" id="3.40.50.1820">
    <property type="entry name" value="alpha/beta hydrolase"/>
    <property type="match status" value="1"/>
</dbReference>
<accession>A0A5B7C4T2</accession>
<dbReference type="EMBL" id="GHES01045299">
    <property type="protein sequence ID" value="MPA75858.1"/>
    <property type="molecule type" value="Transcribed_RNA"/>
</dbReference>
<name>A0A5B7C4T2_DAVIN</name>
<dbReference type="InterPro" id="IPR000073">
    <property type="entry name" value="AB_hydrolase_1"/>
</dbReference>
<dbReference type="GO" id="GO:0016787">
    <property type="term" value="F:hydrolase activity"/>
    <property type="evidence" value="ECO:0007669"/>
    <property type="project" value="UniProtKB-ARBA"/>
</dbReference>
<dbReference type="InterPro" id="IPR029058">
    <property type="entry name" value="AB_hydrolase_fold"/>
</dbReference>
<dbReference type="PANTHER" id="PTHR43139">
    <property type="entry name" value="SI:DKEY-122A22.2"/>
    <property type="match status" value="1"/>
</dbReference>
<dbReference type="PANTHER" id="PTHR43139:SF37">
    <property type="entry name" value="ALPHA_BETA-HYDROLASES SUPERFAMILY PROTEIN"/>
    <property type="match status" value="1"/>
</dbReference>
<evidence type="ECO:0000256" key="1">
    <source>
        <dbReference type="SAM" id="Phobius"/>
    </source>
</evidence>
<gene>
    <name evidence="3" type="ORF">Din_045299</name>
</gene>
<feature type="transmembrane region" description="Helical" evidence="1">
    <location>
        <begin position="6"/>
        <end position="26"/>
    </location>
</feature>